<evidence type="ECO:0000313" key="2">
    <source>
        <dbReference type="EMBL" id="KAK7401462.1"/>
    </source>
</evidence>
<keyword evidence="1" id="KW-0812">Transmembrane</keyword>
<feature type="transmembrane region" description="Helical" evidence="1">
    <location>
        <begin position="12"/>
        <end position="31"/>
    </location>
</feature>
<dbReference type="AlphaFoldDB" id="A0AAN9SQL8"/>
<organism evidence="2 3">
    <name type="scientific">Psophocarpus tetragonolobus</name>
    <name type="common">Winged bean</name>
    <name type="synonym">Dolichos tetragonolobus</name>
    <dbReference type="NCBI Taxonomy" id="3891"/>
    <lineage>
        <taxon>Eukaryota</taxon>
        <taxon>Viridiplantae</taxon>
        <taxon>Streptophyta</taxon>
        <taxon>Embryophyta</taxon>
        <taxon>Tracheophyta</taxon>
        <taxon>Spermatophyta</taxon>
        <taxon>Magnoliopsida</taxon>
        <taxon>eudicotyledons</taxon>
        <taxon>Gunneridae</taxon>
        <taxon>Pentapetalae</taxon>
        <taxon>rosids</taxon>
        <taxon>fabids</taxon>
        <taxon>Fabales</taxon>
        <taxon>Fabaceae</taxon>
        <taxon>Papilionoideae</taxon>
        <taxon>50 kb inversion clade</taxon>
        <taxon>NPAAA clade</taxon>
        <taxon>indigoferoid/millettioid clade</taxon>
        <taxon>Phaseoleae</taxon>
        <taxon>Psophocarpus</taxon>
    </lineage>
</organism>
<proteinExistence type="predicted"/>
<keyword evidence="1" id="KW-0472">Membrane</keyword>
<protein>
    <submittedName>
        <fullName evidence="2">Uncharacterized protein</fullName>
    </submittedName>
</protein>
<keyword evidence="1" id="KW-1133">Transmembrane helix</keyword>
<evidence type="ECO:0000313" key="3">
    <source>
        <dbReference type="Proteomes" id="UP001386955"/>
    </source>
</evidence>
<keyword evidence="3" id="KW-1185">Reference proteome</keyword>
<name>A0AAN9SQL8_PSOTE</name>
<evidence type="ECO:0000256" key="1">
    <source>
        <dbReference type="SAM" id="Phobius"/>
    </source>
</evidence>
<gene>
    <name evidence="2" type="ORF">VNO78_12971</name>
</gene>
<comment type="caution">
    <text evidence="2">The sequence shown here is derived from an EMBL/GenBank/DDBJ whole genome shotgun (WGS) entry which is preliminary data.</text>
</comment>
<dbReference type="Proteomes" id="UP001386955">
    <property type="component" value="Unassembled WGS sequence"/>
</dbReference>
<accession>A0AAN9SQL8</accession>
<reference evidence="2 3" key="1">
    <citation type="submission" date="2024-01" db="EMBL/GenBank/DDBJ databases">
        <title>The genomes of 5 underutilized Papilionoideae crops provide insights into root nodulation and disease resistanc.</title>
        <authorList>
            <person name="Jiang F."/>
        </authorList>
    </citation>
    <scope>NUCLEOTIDE SEQUENCE [LARGE SCALE GENOMIC DNA]</scope>
    <source>
        <strain evidence="2">DUOXIRENSHENG_FW03</strain>
        <tissue evidence="2">Leaves</tissue>
    </source>
</reference>
<dbReference type="EMBL" id="JAYMYS010000003">
    <property type="protein sequence ID" value="KAK7401462.1"/>
    <property type="molecule type" value="Genomic_DNA"/>
</dbReference>
<sequence>MKRAGWKIGRVQLCVASCLVDVTVVLYWSSIKMGLSGKKFRKRGESDSDLNDCNGMMYKELEDDYDEEKEDGTGECKCNTWKNDEMEQLEDLHNQEL</sequence>